<evidence type="ECO:0000313" key="2">
    <source>
        <dbReference type="EMBL" id="KAK7748335.1"/>
    </source>
</evidence>
<feature type="region of interest" description="Disordered" evidence="1">
    <location>
        <begin position="1"/>
        <end position="41"/>
    </location>
</feature>
<organism evidence="2 3">
    <name type="scientific">Diatrype stigma</name>
    <dbReference type="NCBI Taxonomy" id="117547"/>
    <lineage>
        <taxon>Eukaryota</taxon>
        <taxon>Fungi</taxon>
        <taxon>Dikarya</taxon>
        <taxon>Ascomycota</taxon>
        <taxon>Pezizomycotina</taxon>
        <taxon>Sordariomycetes</taxon>
        <taxon>Xylariomycetidae</taxon>
        <taxon>Xylariales</taxon>
        <taxon>Diatrypaceae</taxon>
        <taxon>Diatrype</taxon>
    </lineage>
</organism>
<name>A0AAN9UHX7_9PEZI</name>
<feature type="compositionally biased region" description="Low complexity" evidence="1">
    <location>
        <begin position="29"/>
        <end position="41"/>
    </location>
</feature>
<comment type="caution">
    <text evidence="2">The sequence shown here is derived from an EMBL/GenBank/DDBJ whole genome shotgun (WGS) entry which is preliminary data.</text>
</comment>
<evidence type="ECO:0000256" key="1">
    <source>
        <dbReference type="SAM" id="MobiDB-lite"/>
    </source>
</evidence>
<reference evidence="2 3" key="1">
    <citation type="submission" date="2024-02" db="EMBL/GenBank/DDBJ databases">
        <title>De novo assembly and annotation of 12 fungi associated with fruit tree decline syndrome in Ontario, Canada.</title>
        <authorList>
            <person name="Sulman M."/>
            <person name="Ellouze W."/>
            <person name="Ilyukhin E."/>
        </authorList>
    </citation>
    <scope>NUCLEOTIDE SEQUENCE [LARGE SCALE GENOMIC DNA]</scope>
    <source>
        <strain evidence="2 3">M11/M66-122</strain>
    </source>
</reference>
<dbReference type="PANTHER" id="PTHR38790">
    <property type="entry name" value="2EXR DOMAIN-CONTAINING PROTEIN-RELATED"/>
    <property type="match status" value="1"/>
</dbReference>
<proteinExistence type="predicted"/>
<dbReference type="Proteomes" id="UP001320420">
    <property type="component" value="Unassembled WGS sequence"/>
</dbReference>
<sequence length="408" mass="45533">MMMAQDNDEDNNNDCTGNPEPASSEDGQPEQQAGQQQQHQQQIFPLMKLPSEIRINIYKHVLALHPVQLNPRFALMREPLDKHNFQLVVPPFTRCESPPPPSPGHVVPPTTNTTVIYQPLLEGTLATTDDDDDDNATAAEQSQFQSLQQQLLSPHRPLGTLPTALLLSCRHVYRESRSLPFQHGEFDFSCSDDTTVTETRPPAASQTPGLALLVFKQALRQPWQRDAARWARLSLVWQPPRWQQMRPGHPALSRAPPASSPPYFQDGRHACAHAEWLVLCGVAADQSGSGSGFAGWARGLRGLRLEVLARELVHDIAAPAVAAWSFGGSGGGYGAQQQQQRRRPAGGWPMRVLVDGLRRLEQLRYLDVKLLNHESTVAEKLEWCRQLRDLLRKEGLPEAKQVRVICVE</sequence>
<protein>
    <submittedName>
        <fullName evidence="2">Uncharacterized protein</fullName>
    </submittedName>
</protein>
<evidence type="ECO:0000313" key="3">
    <source>
        <dbReference type="Proteomes" id="UP001320420"/>
    </source>
</evidence>
<feature type="compositionally biased region" description="Acidic residues" evidence="1">
    <location>
        <begin position="1"/>
        <end position="12"/>
    </location>
</feature>
<dbReference type="AlphaFoldDB" id="A0AAN9UHX7"/>
<gene>
    <name evidence="2" type="ORF">SLS62_008703</name>
</gene>
<dbReference type="EMBL" id="JAKJXP020000083">
    <property type="protein sequence ID" value="KAK7748335.1"/>
    <property type="molecule type" value="Genomic_DNA"/>
</dbReference>
<accession>A0AAN9UHX7</accession>
<keyword evidence="3" id="KW-1185">Reference proteome</keyword>